<evidence type="ECO:0000259" key="8">
    <source>
        <dbReference type="PROSITE" id="PS50035"/>
    </source>
</evidence>
<keyword evidence="4" id="KW-0378">Hydrolase</keyword>
<dbReference type="PROSITE" id="PS50035">
    <property type="entry name" value="PLD"/>
    <property type="match status" value="1"/>
</dbReference>
<reference evidence="9" key="1">
    <citation type="submission" date="2023-07" db="EMBL/GenBank/DDBJ databases">
        <title>A collection of bacterial strains from the Burkholderia cepacia Research Laboratory and Repository.</title>
        <authorList>
            <person name="Lipuma J."/>
            <person name="Spilker T."/>
            <person name="Caverly L."/>
        </authorList>
    </citation>
    <scope>NUCLEOTIDE SEQUENCE</scope>
    <source>
        <strain evidence="9">AU44979</strain>
    </source>
</reference>
<dbReference type="PANTHER" id="PTHR43856:SF1">
    <property type="entry name" value="MITOCHONDRIAL CARDIOLIPIN HYDROLASE"/>
    <property type="match status" value="1"/>
</dbReference>
<feature type="domain" description="PLD phosphodiesterase" evidence="8">
    <location>
        <begin position="184"/>
        <end position="211"/>
    </location>
</feature>
<accession>A0AAP4VMJ2</accession>
<dbReference type="InterPro" id="IPR025202">
    <property type="entry name" value="PLD-like_dom"/>
</dbReference>
<organism evidence="9 10">
    <name type="scientific">Burkholderia contaminans</name>
    <dbReference type="NCBI Taxonomy" id="488447"/>
    <lineage>
        <taxon>Bacteria</taxon>
        <taxon>Pseudomonadati</taxon>
        <taxon>Pseudomonadota</taxon>
        <taxon>Betaproteobacteria</taxon>
        <taxon>Burkholderiales</taxon>
        <taxon>Burkholderiaceae</taxon>
        <taxon>Burkholderia</taxon>
        <taxon>Burkholderia cepacia complex</taxon>
    </lineage>
</organism>
<keyword evidence="7" id="KW-0732">Signal</keyword>
<evidence type="ECO:0000256" key="1">
    <source>
        <dbReference type="ARBA" id="ARBA00000798"/>
    </source>
</evidence>
<dbReference type="AlphaFoldDB" id="A0AAP4VMJ2"/>
<protein>
    <recommendedName>
        <fullName evidence="3">phospholipase D</fullName>
        <ecNumber evidence="3">3.1.4.4</ecNumber>
    </recommendedName>
</protein>
<dbReference type="PANTHER" id="PTHR43856">
    <property type="entry name" value="CARDIOLIPIN HYDROLASE"/>
    <property type="match status" value="1"/>
</dbReference>
<feature type="chain" id="PRO_5043033176" description="phospholipase D" evidence="7">
    <location>
        <begin position="20"/>
        <end position="247"/>
    </location>
</feature>
<evidence type="ECO:0000256" key="6">
    <source>
        <dbReference type="ARBA" id="ARBA00023098"/>
    </source>
</evidence>
<dbReference type="EC" id="3.1.4.4" evidence="3"/>
<comment type="catalytic activity">
    <reaction evidence="1">
        <text>a 1,2-diacyl-sn-glycero-3-phosphocholine + H2O = a 1,2-diacyl-sn-glycero-3-phosphate + choline + H(+)</text>
        <dbReference type="Rhea" id="RHEA:14445"/>
        <dbReference type="ChEBI" id="CHEBI:15354"/>
        <dbReference type="ChEBI" id="CHEBI:15377"/>
        <dbReference type="ChEBI" id="CHEBI:15378"/>
        <dbReference type="ChEBI" id="CHEBI:57643"/>
        <dbReference type="ChEBI" id="CHEBI:58608"/>
        <dbReference type="EC" id="3.1.4.4"/>
    </reaction>
</comment>
<dbReference type="InterPro" id="IPR051406">
    <property type="entry name" value="PLD_domain"/>
</dbReference>
<dbReference type="Pfam" id="PF13091">
    <property type="entry name" value="PLDc_2"/>
    <property type="match status" value="1"/>
</dbReference>
<dbReference type="GO" id="GO:0016891">
    <property type="term" value="F:RNA endonuclease activity producing 5'-phosphomonoesters, hydrolytic mechanism"/>
    <property type="evidence" value="ECO:0007669"/>
    <property type="project" value="TreeGrafter"/>
</dbReference>
<evidence type="ECO:0000313" key="10">
    <source>
        <dbReference type="Proteomes" id="UP001172109"/>
    </source>
</evidence>
<evidence type="ECO:0000313" key="9">
    <source>
        <dbReference type="EMBL" id="MDN7569939.1"/>
    </source>
</evidence>
<gene>
    <name evidence="9" type="ORF">QZM56_36120</name>
</gene>
<comment type="similarity">
    <text evidence="2">Belongs to the phospholipase D family.</text>
</comment>
<proteinExistence type="inferred from homology"/>
<evidence type="ECO:0000256" key="3">
    <source>
        <dbReference type="ARBA" id="ARBA00012027"/>
    </source>
</evidence>
<dbReference type="InterPro" id="IPR001736">
    <property type="entry name" value="PLipase_D/transphosphatidylase"/>
</dbReference>
<dbReference type="EMBL" id="JAUJQS010000043">
    <property type="protein sequence ID" value="MDN7569939.1"/>
    <property type="molecule type" value="Genomic_DNA"/>
</dbReference>
<evidence type="ECO:0000256" key="5">
    <source>
        <dbReference type="ARBA" id="ARBA00022963"/>
    </source>
</evidence>
<evidence type="ECO:0000256" key="7">
    <source>
        <dbReference type="SAM" id="SignalP"/>
    </source>
</evidence>
<evidence type="ECO:0000256" key="4">
    <source>
        <dbReference type="ARBA" id="ARBA00022801"/>
    </source>
</evidence>
<name>A0AAP4VMJ2_9BURK</name>
<dbReference type="GO" id="GO:0016042">
    <property type="term" value="P:lipid catabolic process"/>
    <property type="evidence" value="ECO:0007669"/>
    <property type="project" value="UniProtKB-KW"/>
</dbReference>
<evidence type="ECO:0000256" key="2">
    <source>
        <dbReference type="ARBA" id="ARBA00008664"/>
    </source>
</evidence>
<dbReference type="GO" id="GO:0004630">
    <property type="term" value="F:phospholipase D activity"/>
    <property type="evidence" value="ECO:0007669"/>
    <property type="project" value="UniProtKB-EC"/>
</dbReference>
<feature type="signal peptide" evidence="7">
    <location>
        <begin position="1"/>
        <end position="19"/>
    </location>
</feature>
<keyword evidence="6" id="KW-0443">Lipid metabolism</keyword>
<keyword evidence="5" id="KW-0442">Lipid degradation</keyword>
<dbReference type="GO" id="GO:0006793">
    <property type="term" value="P:phosphorus metabolic process"/>
    <property type="evidence" value="ECO:0007669"/>
    <property type="project" value="UniProtKB-ARBA"/>
</dbReference>
<dbReference type="Proteomes" id="UP001172109">
    <property type="component" value="Unassembled WGS sequence"/>
</dbReference>
<dbReference type="RefSeq" id="WP_137962525.1">
    <property type="nucleotide sequence ID" value="NZ_JAUJQS010000043.1"/>
</dbReference>
<dbReference type="SUPFAM" id="SSF56024">
    <property type="entry name" value="Phospholipase D/nuclease"/>
    <property type="match status" value="1"/>
</dbReference>
<dbReference type="Gene3D" id="3.30.870.10">
    <property type="entry name" value="Endonuclease Chain A"/>
    <property type="match status" value="1"/>
</dbReference>
<comment type="caution">
    <text evidence="9">The sequence shown here is derived from an EMBL/GenBank/DDBJ whole genome shotgun (WGS) entry which is preliminary data.</text>
</comment>
<sequence length="247" mass="27310">MKKVLVCLAVATAPMFAHAGLLDSALENIGVWHHSDTSSQSAASKFGSNDGHEYKRPYSREHGVVHKASYGHSGDDNGNEDQAARNAPHHRAVMYQAAGTVELGFSPNRGAMDVVIDVINSSTRTLDVAAYEFTNKRYENAVLAAIRRGVNVRIVVDAKENLNNPKSIAGALAEAGAKVRYVDDAPLMHDKYTIADRDTAETGSLNYTVRAEKYSHENARADWHNQQVAAYYESDFEYMWESAHPWR</sequence>